<protein>
    <submittedName>
        <fullName evidence="1">Uncharacterized protein</fullName>
    </submittedName>
</protein>
<dbReference type="EMBL" id="CAXIEN010000006">
    <property type="protein sequence ID" value="CAL1262596.1"/>
    <property type="molecule type" value="Genomic_DNA"/>
</dbReference>
<dbReference type="Proteomes" id="UP001497382">
    <property type="component" value="Unassembled WGS sequence"/>
</dbReference>
<gene>
    <name evidence="1" type="ORF">LARSCL_LOCUS1076</name>
</gene>
<evidence type="ECO:0000313" key="1">
    <source>
        <dbReference type="EMBL" id="CAL1262596.1"/>
    </source>
</evidence>
<organism evidence="1 2">
    <name type="scientific">Larinioides sclopetarius</name>
    <dbReference type="NCBI Taxonomy" id="280406"/>
    <lineage>
        <taxon>Eukaryota</taxon>
        <taxon>Metazoa</taxon>
        <taxon>Ecdysozoa</taxon>
        <taxon>Arthropoda</taxon>
        <taxon>Chelicerata</taxon>
        <taxon>Arachnida</taxon>
        <taxon>Araneae</taxon>
        <taxon>Araneomorphae</taxon>
        <taxon>Entelegynae</taxon>
        <taxon>Araneoidea</taxon>
        <taxon>Araneidae</taxon>
        <taxon>Larinioides</taxon>
    </lineage>
</organism>
<evidence type="ECO:0000313" key="2">
    <source>
        <dbReference type="Proteomes" id="UP001497382"/>
    </source>
</evidence>
<comment type="caution">
    <text evidence="1">The sequence shown here is derived from an EMBL/GenBank/DDBJ whole genome shotgun (WGS) entry which is preliminary data.</text>
</comment>
<proteinExistence type="predicted"/>
<keyword evidence="2" id="KW-1185">Reference proteome</keyword>
<dbReference type="AlphaFoldDB" id="A0AAV1YV20"/>
<reference evidence="1 2" key="1">
    <citation type="submission" date="2024-04" db="EMBL/GenBank/DDBJ databases">
        <authorList>
            <person name="Rising A."/>
            <person name="Reimegard J."/>
            <person name="Sonavane S."/>
            <person name="Akerstrom W."/>
            <person name="Nylinder S."/>
            <person name="Hedman E."/>
            <person name="Kallberg Y."/>
        </authorList>
    </citation>
    <scope>NUCLEOTIDE SEQUENCE [LARGE SCALE GENOMIC DNA]</scope>
</reference>
<name>A0AAV1YV20_9ARAC</name>
<sequence length="56" mass="6786">MIRPSLQRQMLFSYYDTDFFLPLFRMQQKMDEFLTCGNCGIRSQRVMINPQNIKCM</sequence>
<accession>A0AAV1YV20</accession>